<keyword evidence="1" id="KW-0732">Signal</keyword>
<reference evidence="3 4" key="1">
    <citation type="submission" date="2024-09" db="EMBL/GenBank/DDBJ databases">
        <authorList>
            <person name="Sun Q."/>
            <person name="Mori K."/>
        </authorList>
    </citation>
    <scope>NUCLEOTIDE SEQUENCE [LARGE SCALE GENOMIC DNA]</scope>
    <source>
        <strain evidence="3 4">CECT 8726</strain>
    </source>
</reference>
<proteinExistence type="predicted"/>
<keyword evidence="4" id="KW-1185">Reference proteome</keyword>
<dbReference type="PANTHER" id="PTHR38342:SF2">
    <property type="entry name" value="INNER MEMBRANE OR EXPORTED"/>
    <property type="match status" value="1"/>
</dbReference>
<dbReference type="EMBL" id="JBHMEA010000038">
    <property type="protein sequence ID" value="MFB9232126.1"/>
    <property type="molecule type" value="Genomic_DNA"/>
</dbReference>
<accession>A0ABV5JH05</accession>
<evidence type="ECO:0000259" key="2">
    <source>
        <dbReference type="Pfam" id="PF03625"/>
    </source>
</evidence>
<feature type="signal peptide" evidence="1">
    <location>
        <begin position="1"/>
        <end position="19"/>
    </location>
</feature>
<dbReference type="SUPFAM" id="SSF103247">
    <property type="entry name" value="TT1751-like"/>
    <property type="match status" value="1"/>
</dbReference>
<dbReference type="RefSeq" id="WP_213889962.1">
    <property type="nucleotide sequence ID" value="NZ_JAGFNU010000008.1"/>
</dbReference>
<dbReference type="PANTHER" id="PTHR38342">
    <property type="entry name" value="SLR5037 PROTEIN"/>
    <property type="match status" value="1"/>
</dbReference>
<gene>
    <name evidence="3" type="ORF">ACFFUT_10065</name>
</gene>
<dbReference type="CDD" id="cd14797">
    <property type="entry name" value="DUF302"/>
    <property type="match status" value="1"/>
</dbReference>
<dbReference type="Gene3D" id="3.30.310.70">
    <property type="entry name" value="TT1751-like domain"/>
    <property type="match status" value="1"/>
</dbReference>
<evidence type="ECO:0000313" key="4">
    <source>
        <dbReference type="Proteomes" id="UP001589683"/>
    </source>
</evidence>
<protein>
    <submittedName>
        <fullName evidence="3">DUF302 domain-containing protein</fullName>
    </submittedName>
</protein>
<dbReference type="InterPro" id="IPR035923">
    <property type="entry name" value="TT1751-like_sf"/>
</dbReference>
<feature type="domain" description="DUF302" evidence="2">
    <location>
        <begin position="52"/>
        <end position="114"/>
    </location>
</feature>
<evidence type="ECO:0000313" key="3">
    <source>
        <dbReference type="EMBL" id="MFB9232126.1"/>
    </source>
</evidence>
<sequence length="147" mass="15325">MKLPFLAAILSLTATLAGADPVKVASPFTVAETIDRLEATVTGAGATVFARINHAGGAESVGESLNPMELLIFGNPKLGTAALQADPQAGMLLPLRVLAYQDTDGQVWLSYEQPVEMLEGFDVPADAMVVQKMTGALANLTAKALEN</sequence>
<dbReference type="InterPro" id="IPR005180">
    <property type="entry name" value="DUF302"/>
</dbReference>
<name>A0ABV5JH05_9RHOB</name>
<evidence type="ECO:0000256" key="1">
    <source>
        <dbReference type="SAM" id="SignalP"/>
    </source>
</evidence>
<feature type="chain" id="PRO_5047459255" evidence="1">
    <location>
        <begin position="20"/>
        <end position="147"/>
    </location>
</feature>
<dbReference type="Pfam" id="PF03625">
    <property type="entry name" value="DUF302"/>
    <property type="match status" value="1"/>
</dbReference>
<comment type="caution">
    <text evidence="3">The sequence shown here is derived from an EMBL/GenBank/DDBJ whole genome shotgun (WGS) entry which is preliminary data.</text>
</comment>
<organism evidence="3 4">
    <name type="scientific">Pseudohalocynthiibacter aestuariivivens</name>
    <dbReference type="NCBI Taxonomy" id="1591409"/>
    <lineage>
        <taxon>Bacteria</taxon>
        <taxon>Pseudomonadati</taxon>
        <taxon>Pseudomonadota</taxon>
        <taxon>Alphaproteobacteria</taxon>
        <taxon>Rhodobacterales</taxon>
        <taxon>Paracoccaceae</taxon>
        <taxon>Pseudohalocynthiibacter</taxon>
    </lineage>
</organism>
<dbReference type="Proteomes" id="UP001589683">
    <property type="component" value="Unassembled WGS sequence"/>
</dbReference>